<comment type="subcellular location">
    <subcellularLocation>
        <location evidence="1">Cell outer membrane</location>
    </subcellularLocation>
</comment>
<dbReference type="EMBL" id="LOWA01000030">
    <property type="protein sequence ID" value="KVE27418.1"/>
    <property type="molecule type" value="Genomic_DNA"/>
</dbReference>
<dbReference type="RefSeq" id="WP_059516424.1">
    <property type="nucleotide sequence ID" value="NZ_LOWA01000030.1"/>
</dbReference>
<evidence type="ECO:0008006" key="9">
    <source>
        <dbReference type="Google" id="ProtNLM"/>
    </source>
</evidence>
<organism evidence="7 8">
    <name type="scientific">Burkholderia singularis</name>
    <dbReference type="NCBI Taxonomy" id="1503053"/>
    <lineage>
        <taxon>Bacteria</taxon>
        <taxon>Pseudomonadati</taxon>
        <taxon>Pseudomonadota</taxon>
        <taxon>Betaproteobacteria</taxon>
        <taxon>Burkholderiales</taxon>
        <taxon>Burkholderiaceae</taxon>
        <taxon>Burkholderia</taxon>
        <taxon>pseudomallei group</taxon>
    </lineage>
</organism>
<dbReference type="Proteomes" id="UP000062788">
    <property type="component" value="Unassembled WGS sequence"/>
</dbReference>
<dbReference type="GO" id="GO:0009279">
    <property type="term" value="C:cell outer membrane"/>
    <property type="evidence" value="ECO:0007669"/>
    <property type="project" value="UniProtKB-SubCell"/>
</dbReference>
<proteinExistence type="inferred from homology"/>
<name>A0A103E2Z6_9BURK</name>
<feature type="chain" id="PRO_5007114387" description="Structural protein MipA" evidence="6">
    <location>
        <begin position="25"/>
        <end position="259"/>
    </location>
</feature>
<dbReference type="OrthoDB" id="8585044at2"/>
<feature type="signal peptide" evidence="6">
    <location>
        <begin position="1"/>
        <end position="24"/>
    </location>
</feature>
<dbReference type="InterPro" id="IPR010583">
    <property type="entry name" value="MipA"/>
</dbReference>
<dbReference type="Pfam" id="PF06629">
    <property type="entry name" value="MipA"/>
    <property type="match status" value="1"/>
</dbReference>
<evidence type="ECO:0000313" key="7">
    <source>
        <dbReference type="EMBL" id="KVE27418.1"/>
    </source>
</evidence>
<keyword evidence="5" id="KW-0998">Cell outer membrane</keyword>
<evidence type="ECO:0000256" key="1">
    <source>
        <dbReference type="ARBA" id="ARBA00004442"/>
    </source>
</evidence>
<comment type="similarity">
    <text evidence="2">Belongs to the MipA/OmpV family.</text>
</comment>
<accession>A0A103E2Z6</accession>
<protein>
    <recommendedName>
        <fullName evidence="9">Structural protein MipA</fullName>
    </recommendedName>
</protein>
<gene>
    <name evidence="7" type="ORF">WS67_11630</name>
</gene>
<comment type="caution">
    <text evidence="7">The sequence shown here is derived from an EMBL/GenBank/DDBJ whole genome shotgun (WGS) entry which is preliminary data.</text>
</comment>
<evidence type="ECO:0000256" key="6">
    <source>
        <dbReference type="SAM" id="SignalP"/>
    </source>
</evidence>
<evidence type="ECO:0000256" key="4">
    <source>
        <dbReference type="ARBA" id="ARBA00023136"/>
    </source>
</evidence>
<dbReference type="AlphaFoldDB" id="A0A103E2Z6"/>
<evidence type="ECO:0000256" key="2">
    <source>
        <dbReference type="ARBA" id="ARBA00005722"/>
    </source>
</evidence>
<evidence type="ECO:0000256" key="3">
    <source>
        <dbReference type="ARBA" id="ARBA00022729"/>
    </source>
</evidence>
<sequence length="259" mass="27636">MKSRRIFNIFATLMGSVMSSTVLANGYDVTIGAGGGVAPRYLGSDQYRFAPIPYLSVASSSGFYLDTMRGAGYKLDLPRNFYIDGAINFVFGRRDHNVGYAGGSDALRGMGNVPNAAVVTMAAGYRFMGAGSVSVAADVPVSQRSVGDSWRVELQVPLMITSTDVLTTNSGMHIGSATYNRTMWGVTVSQSAASGFRQYNIGSGINAVNFGLTWTHMFDRHRSISTSAQVTRIVGDAGNSPIVFRSVALNLATIAAYKF</sequence>
<evidence type="ECO:0000313" key="8">
    <source>
        <dbReference type="Proteomes" id="UP000062788"/>
    </source>
</evidence>
<evidence type="ECO:0000256" key="5">
    <source>
        <dbReference type="ARBA" id="ARBA00023237"/>
    </source>
</evidence>
<dbReference type="PANTHER" id="PTHR38776:SF1">
    <property type="entry name" value="MLTA-INTERACTING PROTEIN-RELATED"/>
    <property type="match status" value="1"/>
</dbReference>
<keyword evidence="8" id="KW-1185">Reference proteome</keyword>
<reference evidence="7 8" key="1">
    <citation type="submission" date="2015-11" db="EMBL/GenBank/DDBJ databases">
        <title>Expanding the genomic diversity of Burkholderia species for the development of highly accurate diagnostics.</title>
        <authorList>
            <person name="Sahl J."/>
            <person name="Keim P."/>
            <person name="Wagner D."/>
        </authorList>
    </citation>
    <scope>NUCLEOTIDE SEQUENCE [LARGE SCALE GENOMIC DNA]</scope>
    <source>
        <strain evidence="7 8">TSV85</strain>
    </source>
</reference>
<keyword evidence="4" id="KW-0472">Membrane</keyword>
<keyword evidence="3 6" id="KW-0732">Signal</keyword>
<dbReference type="PANTHER" id="PTHR38776">
    <property type="entry name" value="MLTA-INTERACTING PROTEIN-RELATED"/>
    <property type="match status" value="1"/>
</dbReference>